<dbReference type="AlphaFoldDB" id="A0A1G7AAM0"/>
<reference evidence="2 3" key="1">
    <citation type="submission" date="2016-10" db="EMBL/GenBank/DDBJ databases">
        <authorList>
            <person name="de Groot N.N."/>
        </authorList>
    </citation>
    <scope>NUCLEOTIDE SEQUENCE [LARGE SCALE GENOMIC DNA]</scope>
    <source>
        <strain evidence="2 3">47C3B</strain>
    </source>
</reference>
<dbReference type="STRING" id="1391627.SAMN05216464_10421"/>
<proteinExistence type="predicted"/>
<dbReference type="OrthoDB" id="9811523at2"/>
<dbReference type="PANTHER" id="PTHR43328:SF1">
    <property type="entry name" value="N-ACETYLTRANSFERASE DOMAIN-CONTAINING PROTEIN"/>
    <property type="match status" value="1"/>
</dbReference>
<dbReference type="InterPro" id="IPR000182">
    <property type="entry name" value="GNAT_dom"/>
</dbReference>
<keyword evidence="2" id="KW-0808">Transferase</keyword>
<evidence type="ECO:0000259" key="1">
    <source>
        <dbReference type="PROSITE" id="PS51186"/>
    </source>
</evidence>
<dbReference type="InterPro" id="IPR016181">
    <property type="entry name" value="Acyl_CoA_acyltransferase"/>
</dbReference>
<dbReference type="Pfam" id="PF13302">
    <property type="entry name" value="Acetyltransf_3"/>
    <property type="match status" value="1"/>
</dbReference>
<accession>A0A1G7AAM0</accession>
<dbReference type="EMBL" id="FNAI01000004">
    <property type="protein sequence ID" value="SDE11800.1"/>
    <property type="molecule type" value="Genomic_DNA"/>
</dbReference>
<dbReference type="RefSeq" id="WP_091148874.1">
    <property type="nucleotide sequence ID" value="NZ_FNAI01000004.1"/>
</dbReference>
<sequence>MELNGNGFTLRTWKSDDSESLKKNADNTNISDFLFDRFPSPYTLAEAHHFIGLKMNQDPVTNFAITINDEVIGVIGLDLREDVYSKAPLLGYWLSEHLWGKGIMPQAIKLIVAYGFANFPIVRIQAGVLGNNPKSMRVLEKAGFTKEAVLKNAIIKNGIILDEHIYAILKPE</sequence>
<evidence type="ECO:0000313" key="2">
    <source>
        <dbReference type="EMBL" id="SDE11800.1"/>
    </source>
</evidence>
<evidence type="ECO:0000313" key="3">
    <source>
        <dbReference type="Proteomes" id="UP000199072"/>
    </source>
</evidence>
<name>A0A1G7AAM0_9SPHI</name>
<dbReference type="PROSITE" id="PS51186">
    <property type="entry name" value="GNAT"/>
    <property type="match status" value="1"/>
</dbReference>
<dbReference type="Gene3D" id="3.40.630.30">
    <property type="match status" value="1"/>
</dbReference>
<gene>
    <name evidence="2" type="ORF">SAMN05216464_10421</name>
</gene>
<dbReference type="GO" id="GO:0016747">
    <property type="term" value="F:acyltransferase activity, transferring groups other than amino-acyl groups"/>
    <property type="evidence" value="ECO:0007669"/>
    <property type="project" value="InterPro"/>
</dbReference>
<dbReference type="PANTHER" id="PTHR43328">
    <property type="entry name" value="ACETYLTRANSFERASE-RELATED"/>
    <property type="match status" value="1"/>
</dbReference>
<organism evidence="2 3">
    <name type="scientific">Mucilaginibacter pineti</name>
    <dbReference type="NCBI Taxonomy" id="1391627"/>
    <lineage>
        <taxon>Bacteria</taxon>
        <taxon>Pseudomonadati</taxon>
        <taxon>Bacteroidota</taxon>
        <taxon>Sphingobacteriia</taxon>
        <taxon>Sphingobacteriales</taxon>
        <taxon>Sphingobacteriaceae</taxon>
        <taxon>Mucilaginibacter</taxon>
    </lineage>
</organism>
<dbReference type="Proteomes" id="UP000199072">
    <property type="component" value="Unassembled WGS sequence"/>
</dbReference>
<protein>
    <submittedName>
        <fullName evidence="2">Protein N-acetyltransferase, RimJ/RimL family</fullName>
    </submittedName>
</protein>
<keyword evidence="3" id="KW-1185">Reference proteome</keyword>
<dbReference type="SUPFAM" id="SSF55729">
    <property type="entry name" value="Acyl-CoA N-acyltransferases (Nat)"/>
    <property type="match status" value="1"/>
</dbReference>
<feature type="domain" description="N-acetyltransferase" evidence="1">
    <location>
        <begin position="8"/>
        <end position="172"/>
    </location>
</feature>